<evidence type="ECO:0000256" key="2">
    <source>
        <dbReference type="SAM" id="Phobius"/>
    </source>
</evidence>
<dbReference type="RefSeq" id="WP_111320015.1">
    <property type="nucleotide sequence ID" value="NZ_BIFX01000001.1"/>
</dbReference>
<keyword evidence="2" id="KW-1133">Transmembrane helix</keyword>
<gene>
    <name evidence="3" type="ORF">EI42_01291</name>
</gene>
<proteinExistence type="predicted"/>
<keyword evidence="2" id="KW-0812">Transmembrane</keyword>
<feature type="coiled-coil region" evidence="1">
    <location>
        <begin position="211"/>
        <end position="238"/>
    </location>
</feature>
<keyword evidence="2" id="KW-0472">Membrane</keyword>
<dbReference type="EMBL" id="QKUF01000002">
    <property type="protein sequence ID" value="PZW34454.1"/>
    <property type="molecule type" value="Genomic_DNA"/>
</dbReference>
<evidence type="ECO:0000313" key="3">
    <source>
        <dbReference type="EMBL" id="PZW34454.1"/>
    </source>
</evidence>
<evidence type="ECO:0000313" key="4">
    <source>
        <dbReference type="Proteomes" id="UP000248806"/>
    </source>
</evidence>
<keyword evidence="1" id="KW-0175">Coiled coil</keyword>
<reference evidence="3 4" key="1">
    <citation type="submission" date="2018-06" db="EMBL/GenBank/DDBJ databases">
        <title>Genomic Encyclopedia of Archaeal and Bacterial Type Strains, Phase II (KMG-II): from individual species to whole genera.</title>
        <authorList>
            <person name="Goeker M."/>
        </authorList>
    </citation>
    <scope>NUCLEOTIDE SEQUENCE [LARGE SCALE GENOMIC DNA]</scope>
    <source>
        <strain evidence="3 4">ATCC BAA-1881</strain>
    </source>
</reference>
<feature type="transmembrane region" description="Helical" evidence="2">
    <location>
        <begin position="121"/>
        <end position="139"/>
    </location>
</feature>
<dbReference type="AlphaFoldDB" id="A0A326UFI2"/>
<feature type="transmembrane region" description="Helical" evidence="2">
    <location>
        <begin position="94"/>
        <end position="115"/>
    </location>
</feature>
<organism evidence="3 4">
    <name type="scientific">Thermosporothrix hazakensis</name>
    <dbReference type="NCBI Taxonomy" id="644383"/>
    <lineage>
        <taxon>Bacteria</taxon>
        <taxon>Bacillati</taxon>
        <taxon>Chloroflexota</taxon>
        <taxon>Ktedonobacteria</taxon>
        <taxon>Ktedonobacterales</taxon>
        <taxon>Thermosporotrichaceae</taxon>
        <taxon>Thermosporothrix</taxon>
    </lineage>
</organism>
<comment type="caution">
    <text evidence="3">The sequence shown here is derived from an EMBL/GenBank/DDBJ whole genome shotgun (WGS) entry which is preliminary data.</text>
</comment>
<feature type="transmembrane region" description="Helical" evidence="2">
    <location>
        <begin position="146"/>
        <end position="165"/>
    </location>
</feature>
<protein>
    <submittedName>
        <fullName evidence="3">Uncharacterized protein</fullName>
    </submittedName>
</protein>
<accession>A0A326UFI2</accession>
<dbReference type="Proteomes" id="UP000248806">
    <property type="component" value="Unassembled WGS sequence"/>
</dbReference>
<dbReference type="OrthoDB" id="152851at2"/>
<evidence type="ECO:0000256" key="1">
    <source>
        <dbReference type="SAM" id="Coils"/>
    </source>
</evidence>
<name>A0A326UFI2_THEHA</name>
<keyword evidence="4" id="KW-1185">Reference proteome</keyword>
<feature type="transmembrane region" description="Helical" evidence="2">
    <location>
        <begin position="71"/>
        <end position="87"/>
    </location>
</feature>
<sequence>MKTSEQKIPSQVPGRTNWWLRLTSSGWDKPQDTIARRELTRRSRLTSWILLGSLVALLLFIPAMARDVPSAILVVVAFLFLLLVAVCNRMGQVLIAGSMLVALMCLATLGVVLMAPGGQITLVYLPAYDFMVVAVVVGASLLPRWAAFIIGAINIILIYADLILQPKAADLQQAIDLYGLAVLAGRPVALHVLVAVVAFLWVRGMDEAVRRADRAEDLRMLEHEMKQAEARRAEEIEVFVQSTIRALRFLANGQEGLVMLPPGHPLQEQATFLNAQLKQFYLLKQESKGPHRQVMLAAELLLRRLRAIGMQQMSVNALDPRHFSTHVTIIDELASAIYILLTERARI</sequence>
<feature type="transmembrane region" description="Helical" evidence="2">
    <location>
        <begin position="45"/>
        <end position="65"/>
    </location>
</feature>
<feature type="transmembrane region" description="Helical" evidence="2">
    <location>
        <begin position="177"/>
        <end position="202"/>
    </location>
</feature>